<dbReference type="PANTHER" id="PTHR38445">
    <property type="entry name" value="HTH-TYPE TRANSCRIPTIONAL REPRESSOR YTRA"/>
    <property type="match status" value="1"/>
</dbReference>
<proteinExistence type="predicted"/>
<reference evidence="6" key="1">
    <citation type="journal article" date="2019" name="Int. J. Syst. Evol. Microbiol.">
        <title>The Global Catalogue of Microorganisms (GCM) 10K type strain sequencing project: providing services to taxonomists for standard genome sequencing and annotation.</title>
        <authorList>
            <consortium name="The Broad Institute Genomics Platform"/>
            <consortium name="The Broad Institute Genome Sequencing Center for Infectious Disease"/>
            <person name="Wu L."/>
            <person name="Ma J."/>
        </authorList>
    </citation>
    <scope>NUCLEOTIDE SEQUENCE [LARGE SCALE GENOMIC DNA]</scope>
    <source>
        <strain evidence="6">JCM 18542</strain>
    </source>
</reference>
<evidence type="ECO:0000313" key="6">
    <source>
        <dbReference type="Proteomes" id="UP001500839"/>
    </source>
</evidence>
<dbReference type="PROSITE" id="PS50949">
    <property type="entry name" value="HTH_GNTR"/>
    <property type="match status" value="1"/>
</dbReference>
<dbReference type="EMBL" id="BAABKQ010000001">
    <property type="protein sequence ID" value="GAA4823158.1"/>
    <property type="molecule type" value="Genomic_DNA"/>
</dbReference>
<dbReference type="Gene3D" id="1.10.10.10">
    <property type="entry name" value="Winged helix-like DNA-binding domain superfamily/Winged helix DNA-binding domain"/>
    <property type="match status" value="1"/>
</dbReference>
<organism evidence="5 6">
    <name type="scientific">Tomitella cavernea</name>
    <dbReference type="NCBI Taxonomy" id="1387982"/>
    <lineage>
        <taxon>Bacteria</taxon>
        <taxon>Bacillati</taxon>
        <taxon>Actinomycetota</taxon>
        <taxon>Actinomycetes</taxon>
        <taxon>Mycobacteriales</taxon>
        <taxon>Tomitella</taxon>
    </lineage>
</organism>
<accession>A0ABP9D5Z9</accession>
<dbReference type="InterPro" id="IPR036388">
    <property type="entry name" value="WH-like_DNA-bd_sf"/>
</dbReference>
<evidence type="ECO:0000256" key="2">
    <source>
        <dbReference type="ARBA" id="ARBA00023125"/>
    </source>
</evidence>
<dbReference type="CDD" id="cd07377">
    <property type="entry name" value="WHTH_GntR"/>
    <property type="match status" value="1"/>
</dbReference>
<evidence type="ECO:0000256" key="3">
    <source>
        <dbReference type="ARBA" id="ARBA00023163"/>
    </source>
</evidence>
<dbReference type="Proteomes" id="UP001500839">
    <property type="component" value="Unassembled WGS sequence"/>
</dbReference>
<name>A0ABP9D5Z9_9ACTN</name>
<gene>
    <name evidence="5" type="ORF">GCM10023353_34780</name>
</gene>
<dbReference type="InterPro" id="IPR000524">
    <property type="entry name" value="Tscrpt_reg_HTH_GntR"/>
</dbReference>
<protein>
    <submittedName>
        <fullName evidence="5">GntR family transcriptional regulator</fullName>
    </submittedName>
</protein>
<comment type="caution">
    <text evidence="5">The sequence shown here is derived from an EMBL/GenBank/DDBJ whole genome shotgun (WGS) entry which is preliminary data.</text>
</comment>
<keyword evidence="1" id="KW-0805">Transcription regulation</keyword>
<keyword evidence="2" id="KW-0238">DNA-binding</keyword>
<dbReference type="InterPro" id="IPR036390">
    <property type="entry name" value="WH_DNA-bd_sf"/>
</dbReference>
<evidence type="ECO:0000256" key="1">
    <source>
        <dbReference type="ARBA" id="ARBA00023015"/>
    </source>
</evidence>
<dbReference type="Pfam" id="PF00392">
    <property type="entry name" value="GntR"/>
    <property type="match status" value="1"/>
</dbReference>
<evidence type="ECO:0000259" key="4">
    <source>
        <dbReference type="PROSITE" id="PS50949"/>
    </source>
</evidence>
<sequence length="138" mass="14995">MLTSDKPIFQQIAEQIENAIIDGSLEEDAQVPSSNELALFHRINPATAAKGLGTLVADGTVYKRRGIGMFVSPGAREKLRFRRREDFVARYLAPAVEEARKLGILPADIARLVTQLDKGDTARDAVAAAQSATTEEQS</sequence>
<keyword evidence="6" id="KW-1185">Reference proteome</keyword>
<dbReference type="RefSeq" id="WP_200172305.1">
    <property type="nucleotide sequence ID" value="NZ_BAABKQ010000001.1"/>
</dbReference>
<feature type="domain" description="HTH gntR-type" evidence="4">
    <location>
        <begin position="6"/>
        <end position="74"/>
    </location>
</feature>
<dbReference type="SUPFAM" id="SSF46785">
    <property type="entry name" value="Winged helix' DNA-binding domain"/>
    <property type="match status" value="1"/>
</dbReference>
<dbReference type="SMART" id="SM00345">
    <property type="entry name" value="HTH_GNTR"/>
    <property type="match status" value="1"/>
</dbReference>
<evidence type="ECO:0000313" key="5">
    <source>
        <dbReference type="EMBL" id="GAA4823158.1"/>
    </source>
</evidence>
<keyword evidence="3" id="KW-0804">Transcription</keyword>
<dbReference type="PANTHER" id="PTHR38445:SF10">
    <property type="entry name" value="GNTR-FAMILY TRANSCRIPTIONAL REGULATOR"/>
    <property type="match status" value="1"/>
</dbReference>